<dbReference type="InterPro" id="IPR019949">
    <property type="entry name" value="CmoO-like"/>
</dbReference>
<gene>
    <name evidence="4" type="ORF">MUN82_04870</name>
</gene>
<dbReference type="AlphaFoldDB" id="A0A8T9SWH7"/>
<dbReference type="SUPFAM" id="SSF51679">
    <property type="entry name" value="Bacterial luciferase-like"/>
    <property type="match status" value="1"/>
</dbReference>
<dbReference type="PANTHER" id="PTHR30137">
    <property type="entry name" value="LUCIFERASE-LIKE MONOOXYGENASE"/>
    <property type="match status" value="1"/>
</dbReference>
<dbReference type="InterPro" id="IPR036661">
    <property type="entry name" value="Luciferase-like_sf"/>
</dbReference>
<protein>
    <recommendedName>
        <fullName evidence="2">Luciferase-like monooxygenase</fullName>
    </recommendedName>
</protein>
<evidence type="ECO:0000256" key="1">
    <source>
        <dbReference type="ARBA" id="ARBA00007789"/>
    </source>
</evidence>
<accession>A0A8T9SWH7</accession>
<dbReference type="EMBL" id="CP095053">
    <property type="protein sequence ID" value="UOR06428.1"/>
    <property type="molecule type" value="Genomic_DNA"/>
</dbReference>
<dbReference type="InterPro" id="IPR011251">
    <property type="entry name" value="Luciferase-like_dom"/>
</dbReference>
<reference evidence="4 5" key="1">
    <citation type="submission" date="2022-04" db="EMBL/GenBank/DDBJ databases">
        <title>Hymenobacter sp. isolated from the air.</title>
        <authorList>
            <person name="Won M."/>
            <person name="Lee C.-M."/>
            <person name="Woen H.-Y."/>
            <person name="Kwon S.-W."/>
        </authorList>
    </citation>
    <scope>NUCLEOTIDE SEQUENCE [LARGE SCALE GENOMIC DNA]</scope>
    <source>
        <strain evidence="5">5413 J-13</strain>
    </source>
</reference>
<dbReference type="FunFam" id="3.20.20.30:FF:000002">
    <property type="entry name" value="LLM class flavin-dependent oxidoreductase"/>
    <property type="match status" value="1"/>
</dbReference>
<dbReference type="GO" id="GO:0016705">
    <property type="term" value="F:oxidoreductase activity, acting on paired donors, with incorporation or reduction of molecular oxygen"/>
    <property type="evidence" value="ECO:0007669"/>
    <property type="project" value="InterPro"/>
</dbReference>
<dbReference type="Proteomes" id="UP000829925">
    <property type="component" value="Chromosome"/>
</dbReference>
<dbReference type="Pfam" id="PF00296">
    <property type="entry name" value="Bac_luciferase"/>
    <property type="match status" value="1"/>
</dbReference>
<feature type="domain" description="Luciferase-like" evidence="3">
    <location>
        <begin position="10"/>
        <end position="308"/>
    </location>
</feature>
<dbReference type="KEGG" id="haei:MUN82_04870"/>
<dbReference type="GO" id="GO:0005829">
    <property type="term" value="C:cytosol"/>
    <property type="evidence" value="ECO:0007669"/>
    <property type="project" value="TreeGrafter"/>
</dbReference>
<dbReference type="Gene3D" id="3.20.20.30">
    <property type="entry name" value="Luciferase-like domain"/>
    <property type="match status" value="1"/>
</dbReference>
<evidence type="ECO:0000259" key="3">
    <source>
        <dbReference type="Pfam" id="PF00296"/>
    </source>
</evidence>
<organism evidence="4 5">
    <name type="scientific">Hymenobacter aerilatus</name>
    <dbReference type="NCBI Taxonomy" id="2932251"/>
    <lineage>
        <taxon>Bacteria</taxon>
        <taxon>Pseudomonadati</taxon>
        <taxon>Bacteroidota</taxon>
        <taxon>Cytophagia</taxon>
        <taxon>Cytophagales</taxon>
        <taxon>Hymenobacteraceae</taxon>
        <taxon>Hymenobacter</taxon>
    </lineage>
</organism>
<evidence type="ECO:0000313" key="5">
    <source>
        <dbReference type="Proteomes" id="UP000829925"/>
    </source>
</evidence>
<dbReference type="PANTHER" id="PTHR30137:SF19">
    <property type="entry name" value="LUCIFERASE-LIKE MONOOXYGENASE"/>
    <property type="match status" value="1"/>
</dbReference>
<dbReference type="CDD" id="cd00347">
    <property type="entry name" value="Flavin_utilizing_monoxygenases"/>
    <property type="match status" value="1"/>
</dbReference>
<evidence type="ECO:0000256" key="2">
    <source>
        <dbReference type="ARBA" id="ARBA00074555"/>
    </source>
</evidence>
<sequence>MKTPSSLRLSVLDQSPVRQGGTARQALLETVQLAQHAEALGYTRFWVSEHHNSESLAGTTPEVLMAHLAGQTQHIRIGSGGVMLPHYSALKVAENFRLLEGLFPNRIDLGIGRAPGADRLTAQVLNPSNQFNEQDFIEQLMDLDRYLTDRADPETIQTKIKAAPLIDTVPELWLLSSSGQSGLFAAYLSMAFTFAHFINPHGGPEAVQQYREKFRPSARLPRPEASMAIFVLCADTEEKAQELEDTLALQMTLLETGSRGPTPPYATVRDYPLAPAQRARLEYNRQRMVSGTPLQVKMQLEKLAADYGVEEIIAVTITYDFQDRLRSYELLAEAFALQPAAHVASV</sequence>
<proteinExistence type="predicted"/>
<keyword evidence="5" id="KW-1185">Reference proteome</keyword>
<dbReference type="RefSeq" id="WP_245095399.1">
    <property type="nucleotide sequence ID" value="NZ_CP095053.1"/>
</dbReference>
<dbReference type="NCBIfam" id="TIGR03558">
    <property type="entry name" value="oxido_grp_1"/>
    <property type="match status" value="1"/>
</dbReference>
<evidence type="ECO:0000313" key="4">
    <source>
        <dbReference type="EMBL" id="UOR06428.1"/>
    </source>
</evidence>
<comment type="similarity">
    <text evidence="1">To bacterial alkanal monooxygenase alpha and beta chains.</text>
</comment>
<name>A0A8T9SWH7_9BACT</name>
<dbReference type="InterPro" id="IPR050766">
    <property type="entry name" value="Bact_Lucif_Oxidored"/>
</dbReference>